<comment type="caution">
    <text evidence="9">The sequence shown here is derived from an EMBL/GenBank/DDBJ whole genome shotgun (WGS) entry which is preliminary data.</text>
</comment>
<dbReference type="GO" id="GO:0016020">
    <property type="term" value="C:membrane"/>
    <property type="evidence" value="ECO:0007669"/>
    <property type="project" value="UniProtKB-SubCell"/>
</dbReference>
<dbReference type="SUPFAM" id="SSF111369">
    <property type="entry name" value="HlyD-like secretion proteins"/>
    <property type="match status" value="2"/>
</dbReference>
<dbReference type="EMBL" id="VGLS01000244">
    <property type="protein sequence ID" value="MBM3224023.1"/>
    <property type="molecule type" value="Genomic_DNA"/>
</dbReference>
<feature type="domain" description="Multidrug resistance protein MdtA-like barrel-sandwich hybrid" evidence="7">
    <location>
        <begin position="52"/>
        <end position="330"/>
    </location>
</feature>
<evidence type="ECO:0000256" key="5">
    <source>
        <dbReference type="SAM" id="Coils"/>
    </source>
</evidence>
<evidence type="ECO:0000256" key="2">
    <source>
        <dbReference type="ARBA" id="ARBA00022692"/>
    </source>
</evidence>
<feature type="coiled-coil region" evidence="5">
    <location>
        <begin position="93"/>
        <end position="124"/>
    </location>
</feature>
<protein>
    <submittedName>
        <fullName evidence="9">HlyD family secretion protein</fullName>
    </submittedName>
</protein>
<sequence>MTEKWQKFGKLRVLLPSIVLAIGAVFGLMKGFEYVQYSMKHVTTDDARVKGRMVSVAPEVSGMVKVLRVDEGSVVKAGDVLMELNDTTYRLQLEEAQAQAEMIQRQLQEDKKEYALDVRRSEDQILQARSEVVAKQSALAEERTALVLETEQTRNQIVEAEAALKEAESTVKEMQGQVRIATSNWERAQALFSEGIVPVANRDQAQDMLAQMQARQTATQERVAQLRARLSNAQTAQKRIQLRERKVQTLEAEVEKAQTSVRLVQTELERSKARQEKLQILEARLKEANAKVERVRQSFQDTTVRSPIAGVISRKRIEEGQLVQNGQPVLVISDPKDVWILANIKESYIRDVSVGKPVDISVDAYPDRRFEGKVETIGAAAISEFALFPPTGSFTKVEQRIPVQITVSNTDGLLKPGMMVVVGIVKD</sequence>
<evidence type="ECO:0000313" key="9">
    <source>
        <dbReference type="EMBL" id="MBM3224023.1"/>
    </source>
</evidence>
<keyword evidence="5" id="KW-0175">Coiled coil</keyword>
<keyword evidence="2 6" id="KW-0812">Transmembrane</keyword>
<dbReference type="InterPro" id="IPR058625">
    <property type="entry name" value="MdtA-like_BSH"/>
</dbReference>
<dbReference type="PANTHER" id="PTHR30386">
    <property type="entry name" value="MEMBRANE FUSION SUBUNIT OF EMRAB-TOLC MULTIDRUG EFFLUX PUMP"/>
    <property type="match status" value="1"/>
</dbReference>
<dbReference type="Pfam" id="PF25990">
    <property type="entry name" value="Beta-barrel_YknX"/>
    <property type="match status" value="1"/>
</dbReference>
<comment type="subcellular location">
    <subcellularLocation>
        <location evidence="1">Membrane</location>
        <topology evidence="1">Single-pass membrane protein</topology>
    </subcellularLocation>
</comment>
<evidence type="ECO:0000259" key="7">
    <source>
        <dbReference type="Pfam" id="PF25917"/>
    </source>
</evidence>
<reference evidence="9" key="1">
    <citation type="submission" date="2019-03" db="EMBL/GenBank/DDBJ databases">
        <title>Lake Tanganyika Metagenome-Assembled Genomes (MAGs).</title>
        <authorList>
            <person name="Tran P."/>
        </authorList>
    </citation>
    <scope>NUCLEOTIDE SEQUENCE</scope>
    <source>
        <strain evidence="9">K_DeepCast_65m_m2_066</strain>
    </source>
</reference>
<evidence type="ECO:0000256" key="6">
    <source>
        <dbReference type="SAM" id="Phobius"/>
    </source>
</evidence>
<feature type="coiled-coil region" evidence="5">
    <location>
        <begin position="148"/>
        <end position="298"/>
    </location>
</feature>
<name>A0A938B3Q4_UNCTE</name>
<evidence type="ECO:0000256" key="1">
    <source>
        <dbReference type="ARBA" id="ARBA00004167"/>
    </source>
</evidence>
<dbReference type="InterPro" id="IPR050739">
    <property type="entry name" value="MFP"/>
</dbReference>
<organism evidence="9 10">
    <name type="scientific">Tectimicrobiota bacterium</name>
    <dbReference type="NCBI Taxonomy" id="2528274"/>
    <lineage>
        <taxon>Bacteria</taxon>
        <taxon>Pseudomonadati</taxon>
        <taxon>Nitrospinota/Tectimicrobiota group</taxon>
        <taxon>Candidatus Tectimicrobiota</taxon>
    </lineage>
</organism>
<accession>A0A938B3Q4</accession>
<feature type="domain" description="YknX-like beta-barrel" evidence="8">
    <location>
        <begin position="342"/>
        <end position="424"/>
    </location>
</feature>
<dbReference type="Gene3D" id="2.40.50.100">
    <property type="match status" value="1"/>
</dbReference>
<dbReference type="PANTHER" id="PTHR30386:SF26">
    <property type="entry name" value="TRANSPORT PROTEIN COMB"/>
    <property type="match status" value="1"/>
</dbReference>
<gene>
    <name evidence="9" type="ORF">FJZ47_09505</name>
</gene>
<dbReference type="Gene3D" id="1.10.287.470">
    <property type="entry name" value="Helix hairpin bin"/>
    <property type="match status" value="1"/>
</dbReference>
<evidence type="ECO:0000256" key="3">
    <source>
        <dbReference type="ARBA" id="ARBA00022989"/>
    </source>
</evidence>
<dbReference type="Proteomes" id="UP000712673">
    <property type="component" value="Unassembled WGS sequence"/>
</dbReference>
<dbReference type="Pfam" id="PF25917">
    <property type="entry name" value="BSH_RND"/>
    <property type="match status" value="1"/>
</dbReference>
<evidence type="ECO:0000259" key="8">
    <source>
        <dbReference type="Pfam" id="PF25990"/>
    </source>
</evidence>
<dbReference type="Gene3D" id="2.40.30.170">
    <property type="match status" value="1"/>
</dbReference>
<keyword evidence="3 6" id="KW-1133">Transmembrane helix</keyword>
<dbReference type="InterPro" id="IPR058636">
    <property type="entry name" value="Beta-barrel_YknX"/>
</dbReference>
<evidence type="ECO:0000313" key="10">
    <source>
        <dbReference type="Proteomes" id="UP000712673"/>
    </source>
</evidence>
<dbReference type="PRINTS" id="PR01490">
    <property type="entry name" value="RTXTOXIND"/>
</dbReference>
<dbReference type="AlphaFoldDB" id="A0A938B3Q4"/>
<keyword evidence="4 6" id="KW-0472">Membrane</keyword>
<proteinExistence type="predicted"/>
<evidence type="ECO:0000256" key="4">
    <source>
        <dbReference type="ARBA" id="ARBA00023136"/>
    </source>
</evidence>
<feature type="transmembrane region" description="Helical" evidence="6">
    <location>
        <begin position="12"/>
        <end position="32"/>
    </location>
</feature>